<reference evidence="5" key="1">
    <citation type="journal article" date="2020" name="mSystems">
        <title>Genome- and Community-Level Interaction Insights into Carbon Utilization and Element Cycling Functions of Hydrothermarchaeota in Hydrothermal Sediment.</title>
        <authorList>
            <person name="Zhou Z."/>
            <person name="Liu Y."/>
            <person name="Xu W."/>
            <person name="Pan J."/>
            <person name="Luo Z.H."/>
            <person name="Li M."/>
        </authorList>
    </citation>
    <scope>NUCLEOTIDE SEQUENCE [LARGE SCALE GENOMIC DNA]</scope>
    <source>
        <strain evidence="5">HyVt-456</strain>
    </source>
</reference>
<evidence type="ECO:0000256" key="3">
    <source>
        <dbReference type="ARBA" id="ARBA00022679"/>
    </source>
</evidence>
<dbReference type="SUPFAM" id="SSF53448">
    <property type="entry name" value="Nucleotide-diphospho-sugar transferases"/>
    <property type="match status" value="1"/>
</dbReference>
<comment type="caution">
    <text evidence="5">The sequence shown here is derived from an EMBL/GenBank/DDBJ whole genome shotgun (WGS) entry which is preliminary data.</text>
</comment>
<evidence type="ECO:0000313" key="5">
    <source>
        <dbReference type="EMBL" id="HED11656.1"/>
    </source>
</evidence>
<sequence>MRKKLKFLTLADGKSVASITIVIPHYNGIDILKDCLDSLYRNSFKDFETLLIDNGSTDGSPDFVRRNYPQVRLIENSENKGYAGACNQGLEMAASPFVLLLNNDTVMPENFLREMYNTIHADKTIGAVQPKIISIQDHDYFDYSGGAGGEMDWFGYPFARGRIFDTVEKDRRQYDNMEGQVFWTSGCALLLRKTVADEIGLLDEDFFAHQEEIDWNWRAQLAGYRNVVCYDTHIYHYSGYTLRSDNQRKMYLNHRNNLIMMLKNYALRSLILFFPVRVLFEMATVLADILMWDGKRSRAVLDALLFVFTHPVFIWRKRRAVQSGRRVSDSAIIRNMYPGSVVIDHFVRKMMPYRCIKSFRREKN</sequence>
<dbReference type="AlphaFoldDB" id="A0A7V1PW41"/>
<evidence type="ECO:0000256" key="1">
    <source>
        <dbReference type="ARBA" id="ARBA00006739"/>
    </source>
</evidence>
<comment type="similarity">
    <text evidence="1">Belongs to the glycosyltransferase 2 family.</text>
</comment>
<accession>A0A7V1PW41</accession>
<keyword evidence="3" id="KW-0808">Transferase</keyword>
<protein>
    <submittedName>
        <fullName evidence="5">Glycosyltransferase family 2 protein</fullName>
    </submittedName>
</protein>
<organism evidence="5">
    <name type="scientific">Caldithrix abyssi</name>
    <dbReference type="NCBI Taxonomy" id="187145"/>
    <lineage>
        <taxon>Bacteria</taxon>
        <taxon>Pseudomonadati</taxon>
        <taxon>Calditrichota</taxon>
        <taxon>Calditrichia</taxon>
        <taxon>Calditrichales</taxon>
        <taxon>Calditrichaceae</taxon>
        <taxon>Caldithrix</taxon>
    </lineage>
</organism>
<name>A0A7V1PW41_CALAY</name>
<keyword evidence="2" id="KW-0328">Glycosyltransferase</keyword>
<dbReference type="GO" id="GO:0016757">
    <property type="term" value="F:glycosyltransferase activity"/>
    <property type="evidence" value="ECO:0007669"/>
    <property type="project" value="UniProtKB-KW"/>
</dbReference>
<dbReference type="Gene3D" id="3.90.550.10">
    <property type="entry name" value="Spore Coat Polysaccharide Biosynthesis Protein SpsA, Chain A"/>
    <property type="match status" value="1"/>
</dbReference>
<evidence type="ECO:0000256" key="2">
    <source>
        <dbReference type="ARBA" id="ARBA00022676"/>
    </source>
</evidence>
<dbReference type="PANTHER" id="PTHR43179">
    <property type="entry name" value="RHAMNOSYLTRANSFERASE WBBL"/>
    <property type="match status" value="1"/>
</dbReference>
<dbReference type="InterPro" id="IPR029044">
    <property type="entry name" value="Nucleotide-diphossugar_trans"/>
</dbReference>
<gene>
    <name evidence="5" type="ORF">ENJ10_13270</name>
</gene>
<dbReference type="CDD" id="cd04186">
    <property type="entry name" value="GT_2_like_c"/>
    <property type="match status" value="1"/>
</dbReference>
<evidence type="ECO:0000259" key="4">
    <source>
        <dbReference type="Pfam" id="PF00535"/>
    </source>
</evidence>
<dbReference type="Pfam" id="PF00535">
    <property type="entry name" value="Glycos_transf_2"/>
    <property type="match status" value="1"/>
</dbReference>
<dbReference type="Proteomes" id="UP000886005">
    <property type="component" value="Unassembled WGS sequence"/>
</dbReference>
<proteinExistence type="inferred from homology"/>
<dbReference type="PANTHER" id="PTHR43179:SF12">
    <property type="entry name" value="GALACTOFURANOSYLTRANSFERASE GLFT2"/>
    <property type="match status" value="1"/>
</dbReference>
<feature type="domain" description="Glycosyltransferase 2-like" evidence="4">
    <location>
        <begin position="20"/>
        <end position="141"/>
    </location>
</feature>
<dbReference type="InterPro" id="IPR001173">
    <property type="entry name" value="Glyco_trans_2-like"/>
</dbReference>
<dbReference type="EMBL" id="DRLD01000372">
    <property type="protein sequence ID" value="HED11656.1"/>
    <property type="molecule type" value="Genomic_DNA"/>
</dbReference>